<dbReference type="RefSeq" id="WP_311684977.1">
    <property type="nucleotide sequence ID" value="NZ_JAVRHM010000012.1"/>
</dbReference>
<organism evidence="1 2">
    <name type="scientific">Autumnicola patrickiae</name>
    <dbReference type="NCBI Taxonomy" id="3075591"/>
    <lineage>
        <taxon>Bacteria</taxon>
        <taxon>Pseudomonadati</taxon>
        <taxon>Bacteroidota</taxon>
        <taxon>Flavobacteriia</taxon>
        <taxon>Flavobacteriales</taxon>
        <taxon>Flavobacteriaceae</taxon>
        <taxon>Autumnicola</taxon>
    </lineage>
</organism>
<name>A0ABU3E381_9FLAO</name>
<proteinExistence type="predicted"/>
<evidence type="ECO:0000313" key="2">
    <source>
        <dbReference type="Proteomes" id="UP001261624"/>
    </source>
</evidence>
<evidence type="ECO:0000313" key="1">
    <source>
        <dbReference type="EMBL" id="MDT0690441.1"/>
    </source>
</evidence>
<keyword evidence="2" id="KW-1185">Reference proteome</keyword>
<protein>
    <submittedName>
        <fullName evidence="1">Addiction module protein</fullName>
    </submittedName>
</protein>
<reference evidence="1 2" key="1">
    <citation type="submission" date="2023-09" db="EMBL/GenBank/DDBJ databases">
        <authorList>
            <person name="Rey-Velasco X."/>
        </authorList>
    </citation>
    <scope>NUCLEOTIDE SEQUENCE [LARGE SCALE GENOMIC DNA]</scope>
    <source>
        <strain evidence="1 2">F188</strain>
    </source>
</reference>
<dbReference type="Pfam" id="PF09720">
    <property type="entry name" value="Unstab_antitox"/>
    <property type="match status" value="1"/>
</dbReference>
<sequence>MDLVIRKYNLIQKLTKITDEHLIEHIEKILDSDITTAQKEELDIRIKNFEKDPESVLDWDSFKEEW</sequence>
<dbReference type="Proteomes" id="UP001261624">
    <property type="component" value="Unassembled WGS sequence"/>
</dbReference>
<dbReference type="EMBL" id="JAVRHM010000012">
    <property type="protein sequence ID" value="MDT0690441.1"/>
    <property type="molecule type" value="Genomic_DNA"/>
</dbReference>
<dbReference type="InterPro" id="IPR013406">
    <property type="entry name" value="CHP02574_addiction_mod"/>
</dbReference>
<comment type="caution">
    <text evidence="1">The sequence shown here is derived from an EMBL/GenBank/DDBJ whole genome shotgun (WGS) entry which is preliminary data.</text>
</comment>
<accession>A0ABU3E381</accession>
<gene>
    <name evidence="1" type="ORF">RM549_11635</name>
</gene>